<dbReference type="InterPro" id="IPR006260">
    <property type="entry name" value="TonB/TolA_C"/>
</dbReference>
<dbReference type="Proteomes" id="UP000316343">
    <property type="component" value="Unassembled WGS sequence"/>
</dbReference>
<evidence type="ECO:0000256" key="5">
    <source>
        <dbReference type="SAM" id="SignalP"/>
    </source>
</evidence>
<keyword evidence="2" id="KW-0812">Transmembrane</keyword>
<organism evidence="7 8">
    <name type="scientific">Erythrobacter insulae</name>
    <dbReference type="NCBI Taxonomy" id="2584124"/>
    <lineage>
        <taxon>Bacteria</taxon>
        <taxon>Pseudomonadati</taxon>
        <taxon>Pseudomonadota</taxon>
        <taxon>Alphaproteobacteria</taxon>
        <taxon>Sphingomonadales</taxon>
        <taxon>Erythrobacteraceae</taxon>
        <taxon>Erythrobacter/Porphyrobacter group</taxon>
        <taxon>Erythrobacter</taxon>
    </lineage>
</organism>
<keyword evidence="3" id="KW-1133">Transmembrane helix</keyword>
<dbReference type="EMBL" id="VHJK01000001">
    <property type="protein sequence ID" value="TRD10500.1"/>
    <property type="molecule type" value="Genomic_DNA"/>
</dbReference>
<dbReference type="Gene3D" id="3.30.1150.10">
    <property type="match status" value="1"/>
</dbReference>
<dbReference type="AlphaFoldDB" id="A0A547P8M9"/>
<evidence type="ECO:0000259" key="6">
    <source>
        <dbReference type="PROSITE" id="PS52015"/>
    </source>
</evidence>
<reference evidence="7 8" key="1">
    <citation type="submission" date="2019-06" db="EMBL/GenBank/DDBJ databases">
        <title>Erythrobacter insulae sp. nov., isolated from a tidal flat.</title>
        <authorList>
            <person name="Yoon J.-H."/>
        </authorList>
    </citation>
    <scope>NUCLEOTIDE SEQUENCE [LARGE SCALE GENOMIC DNA]</scope>
    <source>
        <strain evidence="7 8">JBTF-M21</strain>
    </source>
</reference>
<keyword evidence="8" id="KW-1185">Reference proteome</keyword>
<proteinExistence type="predicted"/>
<feature type="domain" description="TonB C-terminal" evidence="6">
    <location>
        <begin position="75"/>
        <end position="172"/>
    </location>
</feature>
<dbReference type="SUPFAM" id="SSF74653">
    <property type="entry name" value="TolA/TonB C-terminal domain"/>
    <property type="match status" value="1"/>
</dbReference>
<gene>
    <name evidence="7" type="ORF">FGU71_00535</name>
</gene>
<evidence type="ECO:0000256" key="3">
    <source>
        <dbReference type="ARBA" id="ARBA00022989"/>
    </source>
</evidence>
<dbReference type="OrthoDB" id="7573363at2"/>
<protein>
    <submittedName>
        <fullName evidence="7">Energy transducer TonB</fullName>
    </submittedName>
</protein>
<dbReference type="GO" id="GO:0016020">
    <property type="term" value="C:membrane"/>
    <property type="evidence" value="ECO:0007669"/>
    <property type="project" value="UniProtKB-SubCell"/>
</dbReference>
<evidence type="ECO:0000256" key="4">
    <source>
        <dbReference type="ARBA" id="ARBA00023136"/>
    </source>
</evidence>
<dbReference type="PROSITE" id="PS52015">
    <property type="entry name" value="TONB_CTD"/>
    <property type="match status" value="1"/>
</dbReference>
<comment type="subcellular location">
    <subcellularLocation>
        <location evidence="1">Membrane</location>
        <topology evidence="1">Single-pass membrane protein</topology>
    </subcellularLocation>
</comment>
<dbReference type="InterPro" id="IPR037682">
    <property type="entry name" value="TonB_C"/>
</dbReference>
<evidence type="ECO:0000256" key="2">
    <source>
        <dbReference type="ARBA" id="ARBA00022692"/>
    </source>
</evidence>
<dbReference type="NCBIfam" id="TIGR01352">
    <property type="entry name" value="tonB_Cterm"/>
    <property type="match status" value="1"/>
</dbReference>
<sequence length="248" mass="26557">MTTTGERYICCQNQQWARSMKHLTALFTTFALIAVPAAAQDELGDFLEATAAETVPVEQPAADAPIAVSALKKAGGTPPAFIDSPEEVAGLKELQALGAQGEPTIDFVIRADGSITDIVVSKSTGSPELDAVAVALVGQFTAQPGRDAAGNPVDVAAEMPLNFWKDSLAKGQLGEKTCAEFLIDADWHLAMFPDQTIKDMRIWKLTLGAAVLVHPDSFAFKKPTPQDVYDNCQKKPKAGFFKTFMKDA</sequence>
<keyword evidence="4" id="KW-0472">Membrane</keyword>
<evidence type="ECO:0000313" key="8">
    <source>
        <dbReference type="Proteomes" id="UP000316343"/>
    </source>
</evidence>
<dbReference type="Pfam" id="PF03544">
    <property type="entry name" value="TonB_C"/>
    <property type="match status" value="1"/>
</dbReference>
<keyword evidence="5" id="KW-0732">Signal</keyword>
<feature type="signal peptide" evidence="5">
    <location>
        <begin position="1"/>
        <end position="39"/>
    </location>
</feature>
<feature type="chain" id="PRO_5022184191" evidence="5">
    <location>
        <begin position="40"/>
        <end position="248"/>
    </location>
</feature>
<comment type="caution">
    <text evidence="7">The sequence shown here is derived from an EMBL/GenBank/DDBJ whole genome shotgun (WGS) entry which is preliminary data.</text>
</comment>
<evidence type="ECO:0000256" key="1">
    <source>
        <dbReference type="ARBA" id="ARBA00004167"/>
    </source>
</evidence>
<dbReference type="GO" id="GO:0055085">
    <property type="term" value="P:transmembrane transport"/>
    <property type="evidence" value="ECO:0007669"/>
    <property type="project" value="InterPro"/>
</dbReference>
<accession>A0A547P8M9</accession>
<evidence type="ECO:0000313" key="7">
    <source>
        <dbReference type="EMBL" id="TRD10500.1"/>
    </source>
</evidence>
<name>A0A547P8M9_9SPHN</name>